<keyword evidence="1" id="KW-0472">Membrane</keyword>
<keyword evidence="1" id="KW-0812">Transmembrane</keyword>
<keyword evidence="1" id="KW-1133">Transmembrane helix</keyword>
<accession>A0A4R2SKB3</accession>
<gene>
    <name evidence="2" type="ORF">EDC44_1501</name>
</gene>
<dbReference type="EMBL" id="SLYB01000050">
    <property type="protein sequence ID" value="TCP88661.1"/>
    <property type="molecule type" value="Genomic_DNA"/>
</dbReference>
<evidence type="ECO:0000313" key="3">
    <source>
        <dbReference type="Proteomes" id="UP000295763"/>
    </source>
</evidence>
<organism evidence="2 3">
    <name type="scientific">Cricetibacter osteomyelitidis</name>
    <dbReference type="NCBI Taxonomy" id="1521931"/>
    <lineage>
        <taxon>Bacteria</taxon>
        <taxon>Pseudomonadati</taxon>
        <taxon>Pseudomonadota</taxon>
        <taxon>Gammaproteobacteria</taxon>
        <taxon>Pasteurellales</taxon>
        <taxon>Pasteurellaceae</taxon>
        <taxon>Cricetibacter</taxon>
    </lineage>
</organism>
<feature type="non-terminal residue" evidence="2">
    <location>
        <position position="1"/>
    </location>
</feature>
<evidence type="ECO:0000313" key="2">
    <source>
        <dbReference type="EMBL" id="TCP88661.1"/>
    </source>
</evidence>
<dbReference type="AlphaFoldDB" id="A0A4R2SKB3"/>
<sequence>TNMNRFIMPHLLRAVVADLGGFVVVDDVVLVTFGVNKISLFSFLLLKRKVRLEN</sequence>
<feature type="transmembrane region" description="Helical" evidence="1">
    <location>
        <begin position="28"/>
        <end position="46"/>
    </location>
</feature>
<reference evidence="2 3" key="1">
    <citation type="submission" date="2019-03" db="EMBL/GenBank/DDBJ databases">
        <title>Genomic Encyclopedia of Type Strains, Phase IV (KMG-IV): sequencing the most valuable type-strain genomes for metagenomic binning, comparative biology and taxonomic classification.</title>
        <authorList>
            <person name="Goeker M."/>
        </authorList>
    </citation>
    <scope>NUCLEOTIDE SEQUENCE [LARGE SCALE GENOMIC DNA]</scope>
    <source>
        <strain evidence="2 3">DSM 28404</strain>
    </source>
</reference>
<protein>
    <submittedName>
        <fullName evidence="2">Uncharacterized protein</fullName>
    </submittedName>
</protein>
<keyword evidence="3" id="KW-1185">Reference proteome</keyword>
<proteinExistence type="predicted"/>
<dbReference type="Proteomes" id="UP000295763">
    <property type="component" value="Unassembled WGS sequence"/>
</dbReference>
<name>A0A4R2SKB3_9PAST</name>
<evidence type="ECO:0000256" key="1">
    <source>
        <dbReference type="SAM" id="Phobius"/>
    </source>
</evidence>
<comment type="caution">
    <text evidence="2">The sequence shown here is derived from an EMBL/GenBank/DDBJ whole genome shotgun (WGS) entry which is preliminary data.</text>
</comment>